<evidence type="ECO:0000256" key="7">
    <source>
        <dbReference type="ARBA" id="ARBA00023136"/>
    </source>
</evidence>
<dbReference type="InterPro" id="IPR004299">
    <property type="entry name" value="MBOAT_fam"/>
</dbReference>
<dbReference type="InterPro" id="IPR024194">
    <property type="entry name" value="Ac/AlaTfrase_AlgI/DltB"/>
</dbReference>
<feature type="transmembrane region" description="Helical" evidence="10">
    <location>
        <begin position="97"/>
        <end position="116"/>
    </location>
</feature>
<organism evidence="11 12">
    <name type="scientific">Flavilitoribacter nigricans (strain ATCC 23147 / DSM 23189 / NBRC 102662 / NCIMB 1420 / SS-2)</name>
    <name type="common">Lewinella nigricans</name>
    <dbReference type="NCBI Taxonomy" id="1122177"/>
    <lineage>
        <taxon>Bacteria</taxon>
        <taxon>Pseudomonadati</taxon>
        <taxon>Bacteroidota</taxon>
        <taxon>Saprospiria</taxon>
        <taxon>Saprospirales</taxon>
        <taxon>Lewinellaceae</taxon>
        <taxon>Flavilitoribacter</taxon>
    </lineage>
</organism>
<feature type="transmembrane region" description="Helical" evidence="10">
    <location>
        <begin position="458"/>
        <end position="477"/>
    </location>
</feature>
<dbReference type="RefSeq" id="WP_099148971.1">
    <property type="nucleotide sequence ID" value="NZ_PDUD01000009.1"/>
</dbReference>
<feature type="transmembrane region" description="Helical" evidence="10">
    <location>
        <begin position="178"/>
        <end position="197"/>
    </location>
</feature>
<evidence type="ECO:0000256" key="4">
    <source>
        <dbReference type="ARBA" id="ARBA00022679"/>
    </source>
</evidence>
<name>A0A2D0NG97_FLAN2</name>
<evidence type="ECO:0000256" key="5">
    <source>
        <dbReference type="ARBA" id="ARBA00022692"/>
    </source>
</evidence>
<dbReference type="PANTHER" id="PTHR13285:SF23">
    <property type="entry name" value="TEICHOIC ACID D-ALANYLTRANSFERASE"/>
    <property type="match status" value="1"/>
</dbReference>
<evidence type="ECO:0000256" key="3">
    <source>
        <dbReference type="ARBA" id="ARBA00022475"/>
    </source>
</evidence>
<dbReference type="Proteomes" id="UP000223913">
    <property type="component" value="Unassembled WGS sequence"/>
</dbReference>
<dbReference type="AlphaFoldDB" id="A0A2D0NG97"/>
<feature type="transmembrane region" description="Helical" evidence="10">
    <location>
        <begin position="552"/>
        <end position="576"/>
    </location>
</feature>
<feature type="transmembrane region" description="Helical" evidence="10">
    <location>
        <begin position="511"/>
        <end position="531"/>
    </location>
</feature>
<dbReference type="PIRSF" id="PIRSF500217">
    <property type="entry name" value="AlgI"/>
    <property type="match status" value="1"/>
</dbReference>
<dbReference type="GO" id="GO:0016746">
    <property type="term" value="F:acyltransferase activity"/>
    <property type="evidence" value="ECO:0007669"/>
    <property type="project" value="UniProtKB-KW"/>
</dbReference>
<evidence type="ECO:0000256" key="1">
    <source>
        <dbReference type="ARBA" id="ARBA00004651"/>
    </source>
</evidence>
<keyword evidence="5 10" id="KW-0812">Transmembrane</keyword>
<evidence type="ECO:0000256" key="10">
    <source>
        <dbReference type="SAM" id="Phobius"/>
    </source>
</evidence>
<evidence type="ECO:0000256" key="2">
    <source>
        <dbReference type="ARBA" id="ARBA00010323"/>
    </source>
</evidence>
<gene>
    <name evidence="11" type="ORF">CRP01_05315</name>
</gene>
<keyword evidence="12" id="KW-1185">Reference proteome</keyword>
<evidence type="ECO:0000256" key="9">
    <source>
        <dbReference type="PIRNR" id="PIRNR016636"/>
    </source>
</evidence>
<keyword evidence="3 9" id="KW-1003">Cell membrane</keyword>
<comment type="caution">
    <text evidence="11">The sequence shown here is derived from an EMBL/GenBank/DDBJ whole genome shotgun (WGS) entry which is preliminary data.</text>
</comment>
<dbReference type="Pfam" id="PF03062">
    <property type="entry name" value="MBOAT"/>
    <property type="match status" value="1"/>
</dbReference>
<keyword evidence="7 9" id="KW-0472">Membrane</keyword>
<keyword evidence="6 10" id="KW-1133">Transmembrane helix</keyword>
<evidence type="ECO:0000313" key="12">
    <source>
        <dbReference type="Proteomes" id="UP000223913"/>
    </source>
</evidence>
<dbReference type="GO" id="GO:0005886">
    <property type="term" value="C:plasma membrane"/>
    <property type="evidence" value="ECO:0007669"/>
    <property type="project" value="UniProtKB-SubCell"/>
</dbReference>
<dbReference type="EMBL" id="PDUD01000009">
    <property type="protein sequence ID" value="PHN07521.1"/>
    <property type="molecule type" value="Genomic_DNA"/>
</dbReference>
<keyword evidence="4 9" id="KW-0808">Transferase</keyword>
<evidence type="ECO:0000256" key="6">
    <source>
        <dbReference type="ARBA" id="ARBA00022989"/>
    </source>
</evidence>
<feature type="transmembrane region" description="Helical" evidence="10">
    <location>
        <begin position="136"/>
        <end position="157"/>
    </location>
</feature>
<proteinExistence type="inferred from homology"/>
<dbReference type="InterPro" id="IPR028362">
    <property type="entry name" value="AlgI"/>
</dbReference>
<dbReference type="PANTHER" id="PTHR13285">
    <property type="entry name" value="ACYLTRANSFERASE"/>
    <property type="match status" value="1"/>
</dbReference>
<protein>
    <submittedName>
        <fullName evidence="11">Membrane-bound O-acyltransferase family protein</fullName>
    </submittedName>
</protein>
<dbReference type="GO" id="GO:0042121">
    <property type="term" value="P:alginic acid biosynthetic process"/>
    <property type="evidence" value="ECO:0007669"/>
    <property type="project" value="InterPro"/>
</dbReference>
<evidence type="ECO:0000256" key="8">
    <source>
        <dbReference type="ARBA" id="ARBA00023315"/>
    </source>
</evidence>
<keyword evidence="8 9" id="KW-0012">Acyltransferase</keyword>
<dbReference type="OrthoDB" id="9805788at2"/>
<sequence>MGSIDWSSIWQFFTYDPSQPLLFNSARFFIFFLVAYGFFLLLRKRTFARTAYLFLFSVYFYYLSSGVYFWLLLLSTVVNFGLGHLLEIREEPWRRKLWMTVSVLFNLGILAYFKYTNFFIDTANQLTGNAWDFQRIFLPVGISFYTFQVLSYTIDIYRRKIQSLSAGLESWQAGGRALIDFAFFVSFFPQLVAGPIVRAADFLPQIRQPLSLSREQMGQAFLLIIGGLFKKAVISDYISVNFVDRVFDNPGLYSGLENLLASYGYAIQIYCDFSGYSDMAIGLALLMGFQLPENFRTPYQSDSIQGFWRRWHISLSSWLRDYLYISLGGNRKGSFRTYINLMITMLLGGLWHGASWVFVIWGGLHGMALAIDRFLSNKKGWWQKTIVRIGGVWLLVLFIIQAVLYWRWSGDQIDVYTYQQMSGANRNLFFIWLGSMLLALLGDYFLRALSGKDGQRWSRSISVLLVFHFVCLCWIFFRSGAAANTLSPTEITYAMLGQIGSGLNWELAGEIVRGYSAVVGLIALGFLLHFLPRKWDLGVERLFVRMPSVAQAFVLFLVIWIVIQTASAEVVPFIYFQF</sequence>
<dbReference type="PIRSF" id="PIRSF016636">
    <property type="entry name" value="AlgI_DltB"/>
    <property type="match status" value="1"/>
</dbReference>
<feature type="transmembrane region" description="Helical" evidence="10">
    <location>
        <begin position="387"/>
        <end position="408"/>
    </location>
</feature>
<feature type="transmembrane region" description="Helical" evidence="10">
    <location>
        <begin position="20"/>
        <end position="39"/>
    </location>
</feature>
<dbReference type="InterPro" id="IPR051085">
    <property type="entry name" value="MB_O-acyltransferase"/>
</dbReference>
<accession>A0A2D0NG97</accession>
<reference evidence="11 12" key="1">
    <citation type="submission" date="2017-10" db="EMBL/GenBank/DDBJ databases">
        <title>The draft genome sequence of Lewinella nigricans NBRC 102662.</title>
        <authorList>
            <person name="Wang K."/>
        </authorList>
    </citation>
    <scope>NUCLEOTIDE SEQUENCE [LARGE SCALE GENOMIC DNA]</scope>
    <source>
        <strain evidence="11 12">NBRC 102662</strain>
    </source>
</reference>
<feature type="transmembrane region" description="Helical" evidence="10">
    <location>
        <begin position="428"/>
        <end position="446"/>
    </location>
</feature>
<evidence type="ECO:0000313" key="11">
    <source>
        <dbReference type="EMBL" id="PHN07521.1"/>
    </source>
</evidence>
<feature type="transmembrane region" description="Helical" evidence="10">
    <location>
        <begin position="217"/>
        <end position="234"/>
    </location>
</feature>
<comment type="subcellular location">
    <subcellularLocation>
        <location evidence="1">Cell membrane</location>
        <topology evidence="1">Multi-pass membrane protein</topology>
    </subcellularLocation>
</comment>
<comment type="similarity">
    <text evidence="2 9">Belongs to the membrane-bound acyltransferase family.</text>
</comment>